<feature type="domain" description="Ppx/GppA phosphatase N-terminal" evidence="2">
    <location>
        <begin position="35"/>
        <end position="290"/>
    </location>
</feature>
<dbReference type="Proteomes" id="UP000707138">
    <property type="component" value="Unassembled WGS sequence"/>
</dbReference>
<comment type="caution">
    <text evidence="3">The sequence shown here is derived from an EMBL/GenBank/DDBJ whole genome shotgun (WGS) entry which is preliminary data.</text>
</comment>
<protein>
    <submittedName>
        <fullName evidence="3">Phosphatase</fullName>
    </submittedName>
</protein>
<organism evidence="3 4">
    <name type="scientific">Veillonella magna</name>
    <dbReference type="NCBI Taxonomy" id="464322"/>
    <lineage>
        <taxon>Bacteria</taxon>
        <taxon>Bacillati</taxon>
        <taxon>Bacillota</taxon>
        <taxon>Negativicutes</taxon>
        <taxon>Veillonellales</taxon>
        <taxon>Veillonellaceae</taxon>
        <taxon>Veillonella</taxon>
    </lineage>
</organism>
<dbReference type="Gene3D" id="3.30.420.40">
    <property type="match status" value="1"/>
</dbReference>
<dbReference type="EMBL" id="JACJLA010000009">
    <property type="protein sequence ID" value="MBM6912887.1"/>
    <property type="molecule type" value="Genomic_DNA"/>
</dbReference>
<evidence type="ECO:0000313" key="3">
    <source>
        <dbReference type="EMBL" id="MBM6912887.1"/>
    </source>
</evidence>
<dbReference type="PANTHER" id="PTHR30005">
    <property type="entry name" value="EXOPOLYPHOSPHATASE"/>
    <property type="match status" value="1"/>
</dbReference>
<dbReference type="Gene3D" id="3.30.420.150">
    <property type="entry name" value="Exopolyphosphatase. Domain 2"/>
    <property type="match status" value="1"/>
</dbReference>
<comment type="similarity">
    <text evidence="1">Belongs to the GppA/Ppx family.</text>
</comment>
<dbReference type="PANTHER" id="PTHR30005:SF0">
    <property type="entry name" value="RETROGRADE REGULATION PROTEIN 2"/>
    <property type="match status" value="1"/>
</dbReference>
<dbReference type="RefSeq" id="WP_205087907.1">
    <property type="nucleotide sequence ID" value="NZ_JACJLA010000009.1"/>
</dbReference>
<gene>
    <name evidence="3" type="ORF">H6A01_06065</name>
</gene>
<evidence type="ECO:0000259" key="2">
    <source>
        <dbReference type="Pfam" id="PF02541"/>
    </source>
</evidence>
<name>A0ABS2GH76_9FIRM</name>
<dbReference type="CDD" id="cd24054">
    <property type="entry name" value="ASKHA_NBD_AaPPX-GppA_MtPPX2-like"/>
    <property type="match status" value="1"/>
</dbReference>
<keyword evidence="4" id="KW-1185">Reference proteome</keyword>
<reference evidence="3 4" key="1">
    <citation type="journal article" date="2021" name="Sci. Rep.">
        <title>The distribution of antibiotic resistance genes in chicken gut microbiota commensals.</title>
        <authorList>
            <person name="Juricova H."/>
            <person name="Matiasovicova J."/>
            <person name="Kubasova T."/>
            <person name="Cejkova D."/>
            <person name="Rychlik I."/>
        </authorList>
    </citation>
    <scope>NUCLEOTIDE SEQUENCE [LARGE SCALE GENOMIC DNA]</scope>
    <source>
        <strain evidence="3 4">An537</strain>
    </source>
</reference>
<dbReference type="InterPro" id="IPR003695">
    <property type="entry name" value="Ppx_GppA_N"/>
</dbReference>
<dbReference type="InterPro" id="IPR050273">
    <property type="entry name" value="GppA/Ppx_hydrolase"/>
</dbReference>
<sequence>MKAAIIDLGSNSFRLLLGTYIDGQWHNEPKRLWTTRLGNRDAHGYLTEESIQKGLDALRDIKEAVQAYGAEKVIGLATSAVREAPNGEEFMKEAVKVCPMEGRILTGEEEAYYGFRGAVGDYLGDEKHYALIDVGGGSTELALGDIHEVYWRWSYPVGAVRLQAIAEEGPQAVWEETRFLWDPMPIAGPFGEYIGIGGTITTLAAIHLKLHAYNPMKVQGHRLTREAIEGMVMELRYMTAEERSHVPGLPAGRADIIVAGAEIVTSFMDAYDIGYLVVSDRDGMEGMQAELVANKHV</sequence>
<dbReference type="Pfam" id="PF02541">
    <property type="entry name" value="Ppx-GppA"/>
    <property type="match status" value="1"/>
</dbReference>
<evidence type="ECO:0000256" key="1">
    <source>
        <dbReference type="ARBA" id="ARBA00007125"/>
    </source>
</evidence>
<dbReference type="InterPro" id="IPR043129">
    <property type="entry name" value="ATPase_NBD"/>
</dbReference>
<proteinExistence type="inferred from homology"/>
<evidence type="ECO:0000313" key="4">
    <source>
        <dbReference type="Proteomes" id="UP000707138"/>
    </source>
</evidence>
<dbReference type="SUPFAM" id="SSF53067">
    <property type="entry name" value="Actin-like ATPase domain"/>
    <property type="match status" value="2"/>
</dbReference>
<accession>A0ABS2GH76</accession>